<dbReference type="Proteomes" id="UP001476807">
    <property type="component" value="Unassembled WGS sequence"/>
</dbReference>
<comment type="caution">
    <text evidence="2">The sequence shown here is derived from an EMBL/GenBank/DDBJ whole genome shotgun (WGS) entry which is preliminary data.</text>
</comment>
<evidence type="ECO:0000256" key="1">
    <source>
        <dbReference type="SAM" id="MobiDB-lite"/>
    </source>
</evidence>
<evidence type="ECO:0000313" key="2">
    <source>
        <dbReference type="EMBL" id="MER2996257.1"/>
    </source>
</evidence>
<evidence type="ECO:0000313" key="3">
    <source>
        <dbReference type="Proteomes" id="UP001476807"/>
    </source>
</evidence>
<feature type="compositionally biased region" description="Polar residues" evidence="1">
    <location>
        <begin position="69"/>
        <end position="83"/>
    </location>
</feature>
<feature type="compositionally biased region" description="Polar residues" evidence="1">
    <location>
        <begin position="42"/>
        <end position="59"/>
    </location>
</feature>
<name>A0ABV1RQ17_9BACT</name>
<dbReference type="RefSeq" id="WP_350410474.1">
    <property type="nucleotide sequence ID" value="NZ_JBEOKT010000002.1"/>
</dbReference>
<reference evidence="2 3" key="1">
    <citation type="submission" date="2024-06" db="EMBL/GenBank/DDBJ databases">
        <title>Pontibacter populi HYL7-15.</title>
        <authorList>
            <person name="Kim M.K."/>
        </authorList>
    </citation>
    <scope>NUCLEOTIDE SEQUENCE [LARGE SCALE GENOMIC DNA]</scope>
    <source>
        <strain evidence="2 3">HYL7-15</strain>
    </source>
</reference>
<feature type="compositionally biased region" description="Basic and acidic residues" evidence="1">
    <location>
        <begin position="1"/>
        <end position="18"/>
    </location>
</feature>
<keyword evidence="3" id="KW-1185">Reference proteome</keyword>
<sequence length="83" mass="8937">MKNQKEDKNQQMKQHKNDPATVPATKQDKGISNDANFKGAVNTGQAGTKPTASQQQGQGAKNAKDHNTRSGSDSGQNTNKKDR</sequence>
<dbReference type="EMBL" id="JBEOKT010000002">
    <property type="protein sequence ID" value="MER2996257.1"/>
    <property type="molecule type" value="Genomic_DNA"/>
</dbReference>
<organism evidence="2 3">
    <name type="scientific">Pontibacter populi</name>
    <dbReference type="NCBI Taxonomy" id="890055"/>
    <lineage>
        <taxon>Bacteria</taxon>
        <taxon>Pseudomonadati</taxon>
        <taxon>Bacteroidota</taxon>
        <taxon>Cytophagia</taxon>
        <taxon>Cytophagales</taxon>
        <taxon>Hymenobacteraceae</taxon>
        <taxon>Pontibacter</taxon>
    </lineage>
</organism>
<protein>
    <recommendedName>
        <fullName evidence="4">SMP domain-containing protein</fullName>
    </recommendedName>
</protein>
<accession>A0ABV1RQ17</accession>
<evidence type="ECO:0008006" key="4">
    <source>
        <dbReference type="Google" id="ProtNLM"/>
    </source>
</evidence>
<proteinExistence type="predicted"/>
<feature type="region of interest" description="Disordered" evidence="1">
    <location>
        <begin position="1"/>
        <end position="83"/>
    </location>
</feature>
<gene>
    <name evidence="2" type="ORF">ABS362_01790</name>
</gene>